<dbReference type="AlphaFoldDB" id="A0ABD3D594"/>
<organism evidence="3 4">
    <name type="scientific">Castilleja foliolosa</name>
    <dbReference type="NCBI Taxonomy" id="1961234"/>
    <lineage>
        <taxon>Eukaryota</taxon>
        <taxon>Viridiplantae</taxon>
        <taxon>Streptophyta</taxon>
        <taxon>Embryophyta</taxon>
        <taxon>Tracheophyta</taxon>
        <taxon>Spermatophyta</taxon>
        <taxon>Magnoliopsida</taxon>
        <taxon>eudicotyledons</taxon>
        <taxon>Gunneridae</taxon>
        <taxon>Pentapetalae</taxon>
        <taxon>asterids</taxon>
        <taxon>lamiids</taxon>
        <taxon>Lamiales</taxon>
        <taxon>Orobanchaceae</taxon>
        <taxon>Pedicularideae</taxon>
        <taxon>Castillejinae</taxon>
        <taxon>Castilleja</taxon>
    </lineage>
</organism>
<sequence length="645" mass="73920">MEENDMEQYLHQALELSSDVDSTLDRFSEKLMNLENLLSCFLAEENGIVANDFENDEISEELIEKALTFDLLSAMLSFELREVDDLMSRLQDRIVDALRNISSCENSSELLEIQRRLHGSEELLKQSRDRVLEMKIQLAKLQMTSFSSGNYGSVGKIEPRGTLKMLEKSLARELELEKKFKELKQNEDDLKQKVRLVEQVAFCMEEAAEVAWGRFLEADNTAEILMGISKDTLSKLHNAQFDLIRSSKREEEKTRQLHDLTNQLHAKNTLIENLNFEVGEVKSLREKVKNLEKNLETTQLKLEEANVSNETSEKRIEETEGEIDGLKEKIYATEGRAESAEEKARHLTESNLELSEEVEFLKGSNDSNSKKVNVLEKQLRELDIQFQHSRALSEAGHEQQNMLYSAIWDMETLIDELKQNVAKAESKTESAEEKCVALSEKNSDIGKELEFMRSRVELLEKALSQSDVEKKTRANDISVRSGRIMDTVMQLASERERIQKLLISSTKENKLLREKLRNDQKVISVIMQNNESCVKKEFQLSKLDSESSKFTAVNTTEISSEILQVEKLPEDDDETGRASNSANHDMILNMPIEAKRLNENVNCRRKYIFVAILVVVLSSLAAHLFQKKVSIFELIESLICYTVMP</sequence>
<evidence type="ECO:0000313" key="3">
    <source>
        <dbReference type="EMBL" id="KAL3636161.1"/>
    </source>
</evidence>
<name>A0ABD3D594_9LAMI</name>
<protein>
    <recommendedName>
        <fullName evidence="2">WIT1/2 N-terminal helical bundle domain-containing protein</fullName>
    </recommendedName>
</protein>
<evidence type="ECO:0000313" key="4">
    <source>
        <dbReference type="Proteomes" id="UP001632038"/>
    </source>
</evidence>
<dbReference type="InterPro" id="IPR058610">
    <property type="entry name" value="WIT1_2_N"/>
</dbReference>
<dbReference type="InterPro" id="IPR039976">
    <property type="entry name" value="WIT1/WIT2"/>
</dbReference>
<dbReference type="PANTHER" id="PTHR35705">
    <property type="entry name" value="WPP DOMAIN-INTERACTING TAIL-ANCHORED PROTEIN 1"/>
    <property type="match status" value="1"/>
</dbReference>
<dbReference type="Pfam" id="PF26581">
    <property type="entry name" value="WIT1_2_N"/>
    <property type="match status" value="1"/>
</dbReference>
<dbReference type="Gene3D" id="1.20.5.170">
    <property type="match status" value="1"/>
</dbReference>
<keyword evidence="1" id="KW-0175">Coiled coil</keyword>
<dbReference type="Proteomes" id="UP001632038">
    <property type="component" value="Unassembled WGS sequence"/>
</dbReference>
<gene>
    <name evidence="3" type="ORF">CASFOL_020708</name>
</gene>
<proteinExistence type="predicted"/>
<dbReference type="PANTHER" id="PTHR35705:SF2">
    <property type="entry name" value="WPP DOMAIN-INTERACTING TAIL-ANCHORED PROTEIN 2"/>
    <property type="match status" value="1"/>
</dbReference>
<dbReference type="EMBL" id="JAVIJP010000027">
    <property type="protein sequence ID" value="KAL3636161.1"/>
    <property type="molecule type" value="Genomic_DNA"/>
</dbReference>
<accession>A0ABD3D594</accession>
<comment type="caution">
    <text evidence="3">The sequence shown here is derived from an EMBL/GenBank/DDBJ whole genome shotgun (WGS) entry which is preliminary data.</text>
</comment>
<keyword evidence="4" id="KW-1185">Reference proteome</keyword>
<evidence type="ECO:0000259" key="2">
    <source>
        <dbReference type="Pfam" id="PF26581"/>
    </source>
</evidence>
<feature type="coiled-coil region" evidence="1">
    <location>
        <begin position="80"/>
        <end position="200"/>
    </location>
</feature>
<feature type="coiled-coil region" evidence="1">
    <location>
        <begin position="274"/>
        <end position="441"/>
    </location>
</feature>
<evidence type="ECO:0000256" key="1">
    <source>
        <dbReference type="SAM" id="Coils"/>
    </source>
</evidence>
<feature type="domain" description="WIT1/2 N-terminal helical bundle" evidence="2">
    <location>
        <begin position="11"/>
        <end position="146"/>
    </location>
</feature>
<reference evidence="4" key="1">
    <citation type="journal article" date="2024" name="IScience">
        <title>Strigolactones Initiate the Formation of Haustorium-like Structures in Castilleja.</title>
        <authorList>
            <person name="Buerger M."/>
            <person name="Peterson D."/>
            <person name="Chory J."/>
        </authorList>
    </citation>
    <scope>NUCLEOTIDE SEQUENCE [LARGE SCALE GENOMIC DNA]</scope>
</reference>
<dbReference type="SUPFAM" id="SSF57997">
    <property type="entry name" value="Tropomyosin"/>
    <property type="match status" value="1"/>
</dbReference>